<comment type="caution">
    <text evidence="3">The sequence shown here is derived from an EMBL/GenBank/DDBJ whole genome shotgun (WGS) entry which is preliminary data.</text>
</comment>
<keyword evidence="1" id="KW-0677">Repeat</keyword>
<dbReference type="Proteomes" id="UP000288127">
    <property type="component" value="Unassembled WGS sequence"/>
</dbReference>
<feature type="domain" description="Teneurin-like YD-shell" evidence="2">
    <location>
        <begin position="110"/>
        <end position="222"/>
    </location>
</feature>
<dbReference type="Pfam" id="PF25023">
    <property type="entry name" value="TEN_YD-shell"/>
    <property type="match status" value="1"/>
</dbReference>
<evidence type="ECO:0000313" key="3">
    <source>
        <dbReference type="EMBL" id="RUO59962.1"/>
    </source>
</evidence>
<dbReference type="AlphaFoldDB" id="A0A432YG87"/>
<dbReference type="PANTHER" id="PTHR32305:SF15">
    <property type="entry name" value="PROTEIN RHSA-RELATED"/>
    <property type="match status" value="1"/>
</dbReference>
<evidence type="ECO:0000256" key="1">
    <source>
        <dbReference type="ARBA" id="ARBA00022737"/>
    </source>
</evidence>
<reference evidence="4" key="1">
    <citation type="journal article" date="2018" name="Front. Microbiol.">
        <title>Genome-Based Analysis Reveals the Taxonomy and Diversity of the Family Idiomarinaceae.</title>
        <authorList>
            <person name="Liu Y."/>
            <person name="Lai Q."/>
            <person name="Shao Z."/>
        </authorList>
    </citation>
    <scope>NUCLEOTIDE SEQUENCE [LARGE SCALE GENOMIC DNA]</scope>
    <source>
        <strain evidence="4">PIM1</strain>
    </source>
</reference>
<name>A0A432YG87_9GAMM</name>
<dbReference type="EMBL" id="PIPZ01000002">
    <property type="protein sequence ID" value="RUO59962.1"/>
    <property type="molecule type" value="Genomic_DNA"/>
</dbReference>
<dbReference type="NCBIfam" id="TIGR03696">
    <property type="entry name" value="Rhs_assc_core"/>
    <property type="match status" value="1"/>
</dbReference>
<accession>A0A432YG87</accession>
<dbReference type="InterPro" id="IPR050708">
    <property type="entry name" value="T6SS_VgrG/RHS"/>
</dbReference>
<proteinExistence type="predicted"/>
<dbReference type="Gene3D" id="2.180.10.10">
    <property type="entry name" value="RHS repeat-associated core"/>
    <property type="match status" value="1"/>
</dbReference>
<dbReference type="PANTHER" id="PTHR32305">
    <property type="match status" value="1"/>
</dbReference>
<gene>
    <name evidence="3" type="ORF">CWI76_07505</name>
</gene>
<dbReference type="InterPro" id="IPR022385">
    <property type="entry name" value="Rhs_assc_core"/>
</dbReference>
<sequence>MSIRSTRQVYLSIIYCFIDTAHFETVTGQLLEFEYGNGLLFNQSLDAKFRPDLRSISNSTALFEHTYHYDLNSNLLAVTDILMPVNTLTLGYDRLDRLTSADGAWGRGYFSYDALGNIISKTVGNENINYHYNSSNRLASVSGAVSRTFSYDSRGSVTSNGTRSFNYNRANRLISSDGITYQYDGHGRRVSKTSGGIKTYSLYNQQGTLLATYRNGNYIEYYHLGSQLVARHNDAPQQADGLGYTGHLEDDDLALTYMQARYYDPVIGRFYSNDPVDALGHIQRGNSIAHGFNRYAYANNNPYKYTDPDGEFVFLAIAAVGAAITAYDTYQTYQNEGAGAAAKSLAVGGLITAATGGVGKLAHSAYKAYKGAKVASGAESAVQGVKLEKQLASESQLTELAEGGGTVISQPAKQANRIAEQHGVDAVNVQKVSSSAHTAKDGSQVQTHAFRDASSNKVIEPKSIIDENN</sequence>
<keyword evidence="4" id="KW-1185">Reference proteome</keyword>
<evidence type="ECO:0000313" key="4">
    <source>
        <dbReference type="Proteomes" id="UP000288127"/>
    </source>
</evidence>
<organism evidence="3 4">
    <name type="scientific">Pseudidiomarina marina</name>
    <dbReference type="NCBI Taxonomy" id="502366"/>
    <lineage>
        <taxon>Bacteria</taxon>
        <taxon>Pseudomonadati</taxon>
        <taxon>Pseudomonadota</taxon>
        <taxon>Gammaproteobacteria</taxon>
        <taxon>Alteromonadales</taxon>
        <taxon>Idiomarinaceae</taxon>
        <taxon>Pseudidiomarina</taxon>
    </lineage>
</organism>
<protein>
    <recommendedName>
        <fullName evidence="2">Teneurin-like YD-shell domain-containing protein</fullName>
    </recommendedName>
</protein>
<dbReference type="InterPro" id="IPR056823">
    <property type="entry name" value="TEN-like_YD-shell"/>
</dbReference>
<evidence type="ECO:0000259" key="2">
    <source>
        <dbReference type="Pfam" id="PF25023"/>
    </source>
</evidence>